<gene>
    <name evidence="9" type="ORF">D7Z26_06605</name>
</gene>
<dbReference type="Pfam" id="PF00528">
    <property type="entry name" value="BPD_transp_1"/>
    <property type="match status" value="1"/>
</dbReference>
<feature type="transmembrane region" description="Helical" evidence="7">
    <location>
        <begin position="106"/>
        <end position="129"/>
    </location>
</feature>
<protein>
    <submittedName>
        <fullName evidence="9">Carbohydrate ABC transporter permease</fullName>
    </submittedName>
</protein>
<evidence type="ECO:0000256" key="5">
    <source>
        <dbReference type="ARBA" id="ARBA00022989"/>
    </source>
</evidence>
<comment type="similarity">
    <text evidence="7">Belongs to the binding-protein-dependent transport system permease family.</text>
</comment>
<evidence type="ECO:0000313" key="10">
    <source>
        <dbReference type="Proteomes" id="UP000282076"/>
    </source>
</evidence>
<accession>A0A494Y7K7</accession>
<evidence type="ECO:0000256" key="2">
    <source>
        <dbReference type="ARBA" id="ARBA00022448"/>
    </source>
</evidence>
<organism evidence="9 10">
    <name type="scientific">Cohnella endophytica</name>
    <dbReference type="NCBI Taxonomy" id="2419778"/>
    <lineage>
        <taxon>Bacteria</taxon>
        <taxon>Bacillati</taxon>
        <taxon>Bacillota</taxon>
        <taxon>Bacilli</taxon>
        <taxon>Bacillales</taxon>
        <taxon>Paenibacillaceae</taxon>
        <taxon>Cohnella</taxon>
    </lineage>
</organism>
<dbReference type="PANTHER" id="PTHR43744">
    <property type="entry name" value="ABC TRANSPORTER PERMEASE PROTEIN MG189-RELATED-RELATED"/>
    <property type="match status" value="1"/>
</dbReference>
<keyword evidence="3" id="KW-1003">Cell membrane</keyword>
<dbReference type="SUPFAM" id="SSF161098">
    <property type="entry name" value="MetI-like"/>
    <property type="match status" value="1"/>
</dbReference>
<dbReference type="InterPro" id="IPR035906">
    <property type="entry name" value="MetI-like_sf"/>
</dbReference>
<dbReference type="Proteomes" id="UP000282076">
    <property type="component" value="Unassembled WGS sequence"/>
</dbReference>
<keyword evidence="6 7" id="KW-0472">Membrane</keyword>
<keyword evidence="2 7" id="KW-0813">Transport</keyword>
<feature type="transmembrane region" description="Helical" evidence="7">
    <location>
        <begin position="135"/>
        <end position="157"/>
    </location>
</feature>
<dbReference type="AlphaFoldDB" id="A0A494Y7K7"/>
<evidence type="ECO:0000256" key="1">
    <source>
        <dbReference type="ARBA" id="ARBA00004651"/>
    </source>
</evidence>
<dbReference type="Gene3D" id="1.10.3720.10">
    <property type="entry name" value="MetI-like"/>
    <property type="match status" value="1"/>
</dbReference>
<feature type="domain" description="ABC transmembrane type-1" evidence="8">
    <location>
        <begin position="70"/>
        <end position="258"/>
    </location>
</feature>
<comment type="subcellular location">
    <subcellularLocation>
        <location evidence="1 7">Cell membrane</location>
        <topology evidence="1 7">Multi-pass membrane protein</topology>
    </subcellularLocation>
</comment>
<reference evidence="9 10" key="1">
    <citation type="submission" date="2018-10" db="EMBL/GenBank/DDBJ databases">
        <title>Cohnella sp. M2MS4P-1, whole genome shotgun sequence.</title>
        <authorList>
            <person name="Tuo L."/>
        </authorList>
    </citation>
    <scope>NUCLEOTIDE SEQUENCE [LARGE SCALE GENOMIC DNA]</scope>
    <source>
        <strain evidence="9 10">M2MS4P-1</strain>
    </source>
</reference>
<dbReference type="PROSITE" id="PS50928">
    <property type="entry name" value="ABC_TM1"/>
    <property type="match status" value="1"/>
</dbReference>
<dbReference type="RefSeq" id="WP_120975265.1">
    <property type="nucleotide sequence ID" value="NZ_RBZM01000003.1"/>
</dbReference>
<sequence length="273" mass="30440">MRAGRSTFFIRMILLVSVVLYAIPLYLSIVNIFKTTDQITLNPFAIPSSLNLDNLTYVLNNPNVHLYKMYLNTLIIAVSATLLTLLFTAMAAFYTSRSSGKLSGILHVYFIMGIMVPYAIVYIPLVIIFRDFHLIGTLHGLILVFISGNIPFAFFMYHGFMKTAPRELEESAAIDGAGQFRTFWQIIFPLLKPCTTTTAIFIGLSMWNDFLTPLLIGQVHTITLGIYTAIGPHSTNWGQMFAFVFFGTFPVVVAYLFAQKQFVSGLTAGALKG</sequence>
<dbReference type="PANTHER" id="PTHR43744:SF12">
    <property type="entry name" value="ABC TRANSPORTER PERMEASE PROTEIN MG189-RELATED"/>
    <property type="match status" value="1"/>
</dbReference>
<evidence type="ECO:0000256" key="7">
    <source>
        <dbReference type="RuleBase" id="RU363032"/>
    </source>
</evidence>
<proteinExistence type="inferred from homology"/>
<comment type="caution">
    <text evidence="9">The sequence shown here is derived from an EMBL/GenBank/DDBJ whole genome shotgun (WGS) entry which is preliminary data.</text>
</comment>
<name>A0A494Y7K7_9BACL</name>
<evidence type="ECO:0000256" key="6">
    <source>
        <dbReference type="ARBA" id="ARBA00023136"/>
    </source>
</evidence>
<evidence type="ECO:0000256" key="4">
    <source>
        <dbReference type="ARBA" id="ARBA00022692"/>
    </source>
</evidence>
<feature type="transmembrane region" description="Helical" evidence="7">
    <location>
        <begin position="236"/>
        <end position="258"/>
    </location>
</feature>
<dbReference type="GO" id="GO:0005886">
    <property type="term" value="C:plasma membrane"/>
    <property type="evidence" value="ECO:0007669"/>
    <property type="project" value="UniProtKB-SubCell"/>
</dbReference>
<dbReference type="InterPro" id="IPR000515">
    <property type="entry name" value="MetI-like"/>
</dbReference>
<dbReference type="CDD" id="cd06261">
    <property type="entry name" value="TM_PBP2"/>
    <property type="match status" value="1"/>
</dbReference>
<dbReference type="OrthoDB" id="9772609at2"/>
<keyword evidence="5 7" id="KW-1133">Transmembrane helix</keyword>
<keyword evidence="4 7" id="KW-0812">Transmembrane</keyword>
<feature type="transmembrane region" description="Helical" evidence="7">
    <location>
        <begin position="210"/>
        <end position="230"/>
    </location>
</feature>
<evidence type="ECO:0000313" key="9">
    <source>
        <dbReference type="EMBL" id="RKP56298.1"/>
    </source>
</evidence>
<evidence type="ECO:0000256" key="3">
    <source>
        <dbReference type="ARBA" id="ARBA00022475"/>
    </source>
</evidence>
<keyword evidence="10" id="KW-1185">Reference proteome</keyword>
<feature type="transmembrane region" description="Helical" evidence="7">
    <location>
        <begin position="69"/>
        <end position="94"/>
    </location>
</feature>
<dbReference type="GO" id="GO:0055085">
    <property type="term" value="P:transmembrane transport"/>
    <property type="evidence" value="ECO:0007669"/>
    <property type="project" value="InterPro"/>
</dbReference>
<dbReference type="EMBL" id="RBZM01000003">
    <property type="protein sequence ID" value="RKP56298.1"/>
    <property type="molecule type" value="Genomic_DNA"/>
</dbReference>
<evidence type="ECO:0000259" key="8">
    <source>
        <dbReference type="PROSITE" id="PS50928"/>
    </source>
</evidence>
<feature type="transmembrane region" description="Helical" evidence="7">
    <location>
        <begin position="12"/>
        <end position="33"/>
    </location>
</feature>